<keyword evidence="6" id="KW-0539">Nucleus</keyword>
<evidence type="ECO:0000256" key="3">
    <source>
        <dbReference type="ARBA" id="ARBA00022763"/>
    </source>
</evidence>
<evidence type="ECO:0000256" key="1">
    <source>
        <dbReference type="ARBA" id="ARBA00004123"/>
    </source>
</evidence>
<evidence type="ECO:0000256" key="7">
    <source>
        <dbReference type="ARBA" id="ARBA00029496"/>
    </source>
</evidence>
<feature type="region of interest" description="Disordered" evidence="8">
    <location>
        <begin position="365"/>
        <end position="422"/>
    </location>
</feature>
<organism evidence="9 10">
    <name type="scientific">Drosophila willistoni</name>
    <name type="common">Fruit fly</name>
    <dbReference type="NCBI Taxonomy" id="7260"/>
    <lineage>
        <taxon>Eukaryota</taxon>
        <taxon>Metazoa</taxon>
        <taxon>Ecdysozoa</taxon>
        <taxon>Arthropoda</taxon>
        <taxon>Hexapoda</taxon>
        <taxon>Insecta</taxon>
        <taxon>Pterygota</taxon>
        <taxon>Neoptera</taxon>
        <taxon>Endopterygota</taxon>
        <taxon>Diptera</taxon>
        <taxon>Brachycera</taxon>
        <taxon>Muscomorpha</taxon>
        <taxon>Ephydroidea</taxon>
        <taxon>Drosophilidae</taxon>
        <taxon>Drosophila</taxon>
        <taxon>Sophophora</taxon>
    </lineage>
</organism>
<feature type="compositionally biased region" description="Low complexity" evidence="8">
    <location>
        <begin position="405"/>
        <end position="422"/>
    </location>
</feature>
<dbReference type="GO" id="GO:0033557">
    <property type="term" value="C:Slx1-Slx4 complex"/>
    <property type="evidence" value="ECO:0007669"/>
    <property type="project" value="InterPro"/>
</dbReference>
<dbReference type="KEGG" id="dwi:6639163"/>
<feature type="compositionally biased region" description="Basic residues" evidence="8">
    <location>
        <begin position="81"/>
        <end position="93"/>
    </location>
</feature>
<dbReference type="FunCoup" id="B4MLD7">
    <property type="interactions" value="6"/>
</dbReference>
<dbReference type="GO" id="GO:0000712">
    <property type="term" value="P:resolution of meiotic recombination intermediates"/>
    <property type="evidence" value="ECO:0007669"/>
    <property type="project" value="TreeGrafter"/>
</dbReference>
<dbReference type="HOGENOM" id="CLU_309563_0_0_1"/>
<keyword evidence="10" id="KW-1185">Reference proteome</keyword>
<name>B4MLD7_DROWI</name>
<keyword evidence="3" id="KW-0227">DNA damage</keyword>
<reference evidence="9 10" key="1">
    <citation type="journal article" date="2007" name="Nature">
        <title>Evolution of genes and genomes on the Drosophila phylogeny.</title>
        <authorList>
            <consortium name="Drosophila 12 Genomes Consortium"/>
            <person name="Clark A.G."/>
            <person name="Eisen M.B."/>
            <person name="Smith D.R."/>
            <person name="Bergman C.M."/>
            <person name="Oliver B."/>
            <person name="Markow T.A."/>
            <person name="Kaufman T.C."/>
            <person name="Kellis M."/>
            <person name="Gelbart W."/>
            <person name="Iyer V.N."/>
            <person name="Pollard D.A."/>
            <person name="Sackton T.B."/>
            <person name="Larracuente A.M."/>
            <person name="Singh N.D."/>
            <person name="Abad J.P."/>
            <person name="Abt D.N."/>
            <person name="Adryan B."/>
            <person name="Aguade M."/>
            <person name="Akashi H."/>
            <person name="Anderson W.W."/>
            <person name="Aquadro C.F."/>
            <person name="Ardell D.H."/>
            <person name="Arguello R."/>
            <person name="Artieri C.G."/>
            <person name="Barbash D.A."/>
            <person name="Barker D."/>
            <person name="Barsanti P."/>
            <person name="Batterham P."/>
            <person name="Batzoglou S."/>
            <person name="Begun D."/>
            <person name="Bhutkar A."/>
            <person name="Blanco E."/>
            <person name="Bosak S.A."/>
            <person name="Bradley R.K."/>
            <person name="Brand A.D."/>
            <person name="Brent M.R."/>
            <person name="Brooks A.N."/>
            <person name="Brown R.H."/>
            <person name="Butlin R.K."/>
            <person name="Caggese C."/>
            <person name="Calvi B.R."/>
            <person name="Bernardo de Carvalho A."/>
            <person name="Caspi A."/>
            <person name="Castrezana S."/>
            <person name="Celniker S.E."/>
            <person name="Chang J.L."/>
            <person name="Chapple C."/>
            <person name="Chatterji S."/>
            <person name="Chinwalla A."/>
            <person name="Civetta A."/>
            <person name="Clifton S.W."/>
            <person name="Comeron J.M."/>
            <person name="Costello J.C."/>
            <person name="Coyne J.A."/>
            <person name="Daub J."/>
            <person name="David R.G."/>
            <person name="Delcher A.L."/>
            <person name="Delehaunty K."/>
            <person name="Do C.B."/>
            <person name="Ebling H."/>
            <person name="Edwards K."/>
            <person name="Eickbush T."/>
            <person name="Evans J.D."/>
            <person name="Filipski A."/>
            <person name="Findeiss S."/>
            <person name="Freyhult E."/>
            <person name="Fulton L."/>
            <person name="Fulton R."/>
            <person name="Garcia A.C."/>
            <person name="Gardiner A."/>
            <person name="Garfield D.A."/>
            <person name="Garvin B.E."/>
            <person name="Gibson G."/>
            <person name="Gilbert D."/>
            <person name="Gnerre S."/>
            <person name="Godfrey J."/>
            <person name="Good R."/>
            <person name="Gotea V."/>
            <person name="Gravely B."/>
            <person name="Greenberg A.J."/>
            <person name="Griffiths-Jones S."/>
            <person name="Gross S."/>
            <person name="Guigo R."/>
            <person name="Gustafson E.A."/>
            <person name="Haerty W."/>
            <person name="Hahn M.W."/>
            <person name="Halligan D.L."/>
            <person name="Halpern A.L."/>
            <person name="Halter G.M."/>
            <person name="Han M.V."/>
            <person name="Heger A."/>
            <person name="Hillier L."/>
            <person name="Hinrichs A.S."/>
            <person name="Holmes I."/>
            <person name="Hoskins R.A."/>
            <person name="Hubisz M.J."/>
            <person name="Hultmark D."/>
            <person name="Huntley M.A."/>
            <person name="Jaffe D.B."/>
            <person name="Jagadeeshan S."/>
            <person name="Jeck W.R."/>
            <person name="Johnson J."/>
            <person name="Jones C.D."/>
            <person name="Jordan W.C."/>
            <person name="Karpen G.H."/>
            <person name="Kataoka E."/>
            <person name="Keightley P.D."/>
            <person name="Kheradpour P."/>
            <person name="Kirkness E.F."/>
            <person name="Koerich L.B."/>
            <person name="Kristiansen K."/>
            <person name="Kudrna D."/>
            <person name="Kulathinal R.J."/>
            <person name="Kumar S."/>
            <person name="Kwok R."/>
            <person name="Lander E."/>
            <person name="Langley C.H."/>
            <person name="Lapoint R."/>
            <person name="Lazzaro B.P."/>
            <person name="Lee S.J."/>
            <person name="Levesque L."/>
            <person name="Li R."/>
            <person name="Lin C.F."/>
            <person name="Lin M.F."/>
            <person name="Lindblad-Toh K."/>
            <person name="Llopart A."/>
            <person name="Long M."/>
            <person name="Low L."/>
            <person name="Lozovsky E."/>
            <person name="Lu J."/>
            <person name="Luo M."/>
            <person name="Machado C.A."/>
            <person name="Makalowski W."/>
            <person name="Marzo M."/>
            <person name="Matsuda M."/>
            <person name="Matzkin L."/>
            <person name="McAllister B."/>
            <person name="McBride C.S."/>
            <person name="McKernan B."/>
            <person name="McKernan K."/>
            <person name="Mendez-Lago M."/>
            <person name="Minx P."/>
            <person name="Mollenhauer M.U."/>
            <person name="Montooth K."/>
            <person name="Mount S.M."/>
            <person name="Mu X."/>
            <person name="Myers E."/>
            <person name="Negre B."/>
            <person name="Newfeld S."/>
            <person name="Nielsen R."/>
            <person name="Noor M.A."/>
            <person name="O'Grady P."/>
            <person name="Pachter L."/>
            <person name="Papaceit M."/>
            <person name="Parisi M.J."/>
            <person name="Parisi M."/>
            <person name="Parts L."/>
            <person name="Pedersen J.S."/>
            <person name="Pesole G."/>
            <person name="Phillippy A.M."/>
            <person name="Ponting C.P."/>
            <person name="Pop M."/>
            <person name="Porcelli D."/>
            <person name="Powell J.R."/>
            <person name="Prohaska S."/>
            <person name="Pruitt K."/>
            <person name="Puig M."/>
            <person name="Quesneville H."/>
            <person name="Ram K.R."/>
            <person name="Rand D."/>
            <person name="Rasmussen M.D."/>
            <person name="Reed L.K."/>
            <person name="Reenan R."/>
            <person name="Reily A."/>
            <person name="Remington K.A."/>
            <person name="Rieger T.T."/>
            <person name="Ritchie M.G."/>
            <person name="Robin C."/>
            <person name="Rogers Y.H."/>
            <person name="Rohde C."/>
            <person name="Rozas J."/>
            <person name="Rubenfield M.J."/>
            <person name="Ruiz A."/>
            <person name="Russo S."/>
            <person name="Salzberg S.L."/>
            <person name="Sanchez-Gracia A."/>
            <person name="Saranga D.J."/>
            <person name="Sato H."/>
            <person name="Schaeffer S.W."/>
            <person name="Schatz M.C."/>
            <person name="Schlenke T."/>
            <person name="Schwartz R."/>
            <person name="Segarra C."/>
            <person name="Singh R.S."/>
            <person name="Sirot L."/>
            <person name="Sirota M."/>
            <person name="Sisneros N.B."/>
            <person name="Smith C.D."/>
            <person name="Smith T.F."/>
            <person name="Spieth J."/>
            <person name="Stage D.E."/>
            <person name="Stark A."/>
            <person name="Stephan W."/>
            <person name="Strausberg R.L."/>
            <person name="Strempel S."/>
            <person name="Sturgill D."/>
            <person name="Sutton G."/>
            <person name="Sutton G.G."/>
            <person name="Tao W."/>
            <person name="Teichmann S."/>
            <person name="Tobari Y.N."/>
            <person name="Tomimura Y."/>
            <person name="Tsolas J.M."/>
            <person name="Valente V.L."/>
            <person name="Venter E."/>
            <person name="Venter J.C."/>
            <person name="Vicario S."/>
            <person name="Vieira F.G."/>
            <person name="Vilella A.J."/>
            <person name="Villasante A."/>
            <person name="Walenz B."/>
            <person name="Wang J."/>
            <person name="Wasserman M."/>
            <person name="Watts T."/>
            <person name="Wilson D."/>
            <person name="Wilson R.K."/>
            <person name="Wing R.A."/>
            <person name="Wolfner M.F."/>
            <person name="Wong A."/>
            <person name="Wong G.K."/>
            <person name="Wu C.I."/>
            <person name="Wu G."/>
            <person name="Yamamoto D."/>
            <person name="Yang H.P."/>
            <person name="Yang S.P."/>
            <person name="Yorke J.A."/>
            <person name="Yoshida K."/>
            <person name="Zdobnov E."/>
            <person name="Zhang P."/>
            <person name="Zhang Y."/>
            <person name="Zimin A.V."/>
            <person name="Baldwin J."/>
            <person name="Abdouelleil A."/>
            <person name="Abdulkadir J."/>
            <person name="Abebe A."/>
            <person name="Abera B."/>
            <person name="Abreu J."/>
            <person name="Acer S.C."/>
            <person name="Aftuck L."/>
            <person name="Alexander A."/>
            <person name="An P."/>
            <person name="Anderson E."/>
            <person name="Anderson S."/>
            <person name="Arachi H."/>
            <person name="Azer M."/>
            <person name="Bachantsang P."/>
            <person name="Barry A."/>
            <person name="Bayul T."/>
            <person name="Berlin A."/>
            <person name="Bessette D."/>
            <person name="Bloom T."/>
            <person name="Blye J."/>
            <person name="Boguslavskiy L."/>
            <person name="Bonnet C."/>
            <person name="Boukhgalter B."/>
            <person name="Bourzgui I."/>
            <person name="Brown A."/>
            <person name="Cahill P."/>
            <person name="Channer S."/>
            <person name="Cheshatsang Y."/>
            <person name="Chuda L."/>
            <person name="Citroen M."/>
            <person name="Collymore A."/>
            <person name="Cooke P."/>
            <person name="Costello M."/>
            <person name="D'Aco K."/>
            <person name="Daza R."/>
            <person name="De Haan G."/>
            <person name="DeGray S."/>
            <person name="DeMaso C."/>
            <person name="Dhargay N."/>
            <person name="Dooley K."/>
            <person name="Dooley E."/>
            <person name="Doricent M."/>
            <person name="Dorje P."/>
            <person name="Dorjee K."/>
            <person name="Dupes A."/>
            <person name="Elong R."/>
            <person name="Falk J."/>
            <person name="Farina A."/>
            <person name="Faro S."/>
            <person name="Ferguson D."/>
            <person name="Fisher S."/>
            <person name="Foley C.D."/>
            <person name="Franke A."/>
            <person name="Friedrich D."/>
            <person name="Gadbois L."/>
            <person name="Gearin G."/>
            <person name="Gearin C.R."/>
            <person name="Giannoukos G."/>
            <person name="Goode T."/>
            <person name="Graham J."/>
            <person name="Grandbois E."/>
            <person name="Grewal S."/>
            <person name="Gyaltsen K."/>
            <person name="Hafez N."/>
            <person name="Hagos B."/>
            <person name="Hall J."/>
            <person name="Henson C."/>
            <person name="Hollinger A."/>
            <person name="Honan T."/>
            <person name="Huard M.D."/>
            <person name="Hughes L."/>
            <person name="Hurhula B."/>
            <person name="Husby M.E."/>
            <person name="Kamat A."/>
            <person name="Kanga B."/>
            <person name="Kashin S."/>
            <person name="Khazanovich D."/>
            <person name="Kisner P."/>
            <person name="Lance K."/>
            <person name="Lara M."/>
            <person name="Lee W."/>
            <person name="Lennon N."/>
            <person name="Letendre F."/>
            <person name="LeVine R."/>
            <person name="Lipovsky A."/>
            <person name="Liu X."/>
            <person name="Liu J."/>
            <person name="Liu S."/>
            <person name="Lokyitsang T."/>
            <person name="Lokyitsang Y."/>
            <person name="Lubonja R."/>
            <person name="Lui A."/>
            <person name="MacDonald P."/>
            <person name="Magnisalis V."/>
            <person name="Maru K."/>
            <person name="Matthews C."/>
            <person name="McCusker W."/>
            <person name="McDonough S."/>
            <person name="Mehta T."/>
            <person name="Meldrim J."/>
            <person name="Meneus L."/>
            <person name="Mihai O."/>
            <person name="Mihalev A."/>
            <person name="Mihova T."/>
            <person name="Mittelman R."/>
            <person name="Mlenga V."/>
            <person name="Montmayeur A."/>
            <person name="Mulrain L."/>
            <person name="Navidi A."/>
            <person name="Naylor J."/>
            <person name="Negash T."/>
            <person name="Nguyen T."/>
            <person name="Nguyen N."/>
            <person name="Nicol R."/>
            <person name="Norbu C."/>
            <person name="Norbu N."/>
            <person name="Novod N."/>
            <person name="O'Neill B."/>
            <person name="Osman S."/>
            <person name="Markiewicz E."/>
            <person name="Oyono O.L."/>
            <person name="Patti C."/>
            <person name="Phunkhang P."/>
            <person name="Pierre F."/>
            <person name="Priest M."/>
            <person name="Raghuraman S."/>
            <person name="Rege F."/>
            <person name="Reyes R."/>
            <person name="Rise C."/>
            <person name="Rogov P."/>
            <person name="Ross K."/>
            <person name="Ryan E."/>
            <person name="Settipalli S."/>
            <person name="Shea T."/>
            <person name="Sherpa N."/>
            <person name="Shi L."/>
            <person name="Shih D."/>
            <person name="Sparrow T."/>
            <person name="Spaulding J."/>
            <person name="Stalker J."/>
            <person name="Stange-Thomann N."/>
            <person name="Stavropoulos S."/>
            <person name="Stone C."/>
            <person name="Strader C."/>
            <person name="Tesfaye S."/>
            <person name="Thomson T."/>
            <person name="Thoulutsang Y."/>
            <person name="Thoulutsang D."/>
            <person name="Topham K."/>
            <person name="Topping I."/>
            <person name="Tsamla T."/>
            <person name="Vassiliev H."/>
            <person name="Vo A."/>
            <person name="Wangchuk T."/>
            <person name="Wangdi T."/>
            <person name="Weiand M."/>
            <person name="Wilkinson J."/>
            <person name="Wilson A."/>
            <person name="Yadav S."/>
            <person name="Young G."/>
            <person name="Yu Q."/>
            <person name="Zembek L."/>
            <person name="Zhong D."/>
            <person name="Zimmer A."/>
            <person name="Zwirko Z."/>
            <person name="Jaffe D.B."/>
            <person name="Alvarez P."/>
            <person name="Brockman W."/>
            <person name="Butler J."/>
            <person name="Chin C."/>
            <person name="Gnerre S."/>
            <person name="Grabherr M."/>
            <person name="Kleber M."/>
            <person name="Mauceli E."/>
            <person name="MacCallum I."/>
        </authorList>
    </citation>
    <scope>NUCLEOTIDE SEQUENCE [LARGE SCALE GENOMIC DNA]</scope>
    <source>
        <strain evidence="10">Tucson 14030-0811.24</strain>
    </source>
</reference>
<dbReference type="GO" id="GO:0006260">
    <property type="term" value="P:DNA replication"/>
    <property type="evidence" value="ECO:0007669"/>
    <property type="project" value="InterPro"/>
</dbReference>
<dbReference type="eggNOG" id="ENOG502S74K">
    <property type="taxonomic scope" value="Eukaryota"/>
</dbReference>
<dbReference type="Pfam" id="PF09494">
    <property type="entry name" value="Slx4"/>
    <property type="match status" value="1"/>
</dbReference>
<accession>B4MLD7</accession>
<evidence type="ECO:0000256" key="2">
    <source>
        <dbReference type="ARBA" id="ARBA00006661"/>
    </source>
</evidence>
<dbReference type="GO" id="GO:0006281">
    <property type="term" value="P:DNA repair"/>
    <property type="evidence" value="ECO:0007669"/>
    <property type="project" value="UniProtKB-KW"/>
</dbReference>
<evidence type="ECO:0000313" key="9">
    <source>
        <dbReference type="EMBL" id="EDW73395.2"/>
    </source>
</evidence>
<dbReference type="CDD" id="cd22999">
    <property type="entry name" value="SAP_SLX4"/>
    <property type="match status" value="1"/>
</dbReference>
<evidence type="ECO:0000256" key="8">
    <source>
        <dbReference type="SAM" id="MobiDB-lite"/>
    </source>
</evidence>
<keyword evidence="4" id="KW-0233">DNA recombination</keyword>
<evidence type="ECO:0000256" key="6">
    <source>
        <dbReference type="ARBA" id="ARBA00023242"/>
    </source>
</evidence>
<evidence type="ECO:0000256" key="4">
    <source>
        <dbReference type="ARBA" id="ARBA00023172"/>
    </source>
</evidence>
<dbReference type="InParanoid" id="B4MLD7"/>
<protein>
    <recommendedName>
        <fullName evidence="7">Structure-specific endonuclease subunit SLX4</fullName>
    </recommendedName>
</protein>
<dbReference type="PANTHER" id="PTHR21541:SF3">
    <property type="entry name" value="STRUCTURE-SPECIFIC ENDONUCLEASE SUBUNIT SLX4"/>
    <property type="match status" value="1"/>
</dbReference>
<gene>
    <name evidence="9" type="primary">Dwil\GK16671</name>
    <name evidence="9" type="ORF">Dwil_GK16671</name>
</gene>
<feature type="compositionally biased region" description="Polar residues" evidence="8">
    <location>
        <begin position="43"/>
        <end position="62"/>
    </location>
</feature>
<feature type="region of interest" description="Disordered" evidence="8">
    <location>
        <begin position="1"/>
        <end position="27"/>
    </location>
</feature>
<dbReference type="OrthoDB" id="5576441at2759"/>
<keyword evidence="5" id="KW-0234">DNA repair</keyword>
<dbReference type="Proteomes" id="UP000007798">
    <property type="component" value="Unassembled WGS sequence"/>
</dbReference>
<evidence type="ECO:0000313" key="10">
    <source>
        <dbReference type="Proteomes" id="UP000007798"/>
    </source>
</evidence>
<sequence length="1147" mass="130042">MDRNTRRANFRKLQEAANNNNNEPNVGISSALSLSAYFDNQEAKNSATNPSSVRKTKSNQVFEQPGPKPKKAPKLNAKGVSSRKGKATTKSNRKQPSISDFLRNEQIFSEVTAQHCLADNFSPDDIEMALALSKSEADKLRKQCPMHNGDEDEVVNLIGDERPEGSSESIRRKLQKYGFRTAAKEDYNPLAYAAALPVLGKRGKRAKWANKFTPLTLRNPEVQQKKFEKKVAALLKECDVKTKHVELEMPPYKLISSHLQRLEATLELSIIREPSEDPIELNVYYVKDLIEISYTPAEHLLKDWSAIQGRDLSPKRLNPKSLKRLEQFDMVYKDLEKHFDNGRIKEMELDNLEQLVIENMVEDVSQVDEPEPIPSTNSSPLKEPPDKRVRLSPEKESFLPNSKIPPLSTSSSTSLSLPQSATRCTSPDLFADSDDDSDVKNLSLNVYKNVSCHEKSSQITTYEIYTSSSDEVKTVSEATPQQISNEDDIIDLTEGDDKFEKLNHSIESDSDIDNLNCTLVVAKASQEPKSYENESLAASQLDFKTSPLSFSHWDNTDKSILDAKTNLEIASISKSVENISQSSIRLDLETSPLSFRHWNHSDTSKMNSFGSRLNNSHSSLQLDTLETSLLKHSKNKSQSSLNLDLETSPLSFRHWNSSDKSMPGKSPISITQWNTSAKSLPDSIASCKQALHSFDSNVSIDLTQNSDNEDGILLSDDEINYSIWKANKTMARDLQQDPIFDGSDDEAFSPLPQSIADAKFTIDHFKTVEDLDIYLKNSGDSFNLNKERAEFGILEDKGLSQPFKTSQCSVKDSQMDIDWSDASFLEPISKPVFKRKSSHRFQEFLGETEKRSGDEFDEFDRMVFQDSKDPIMNEDILPSGLDQLLKGEINVETIPESKQPMPNEPEQLEFNGKVYHISVCNAVKPDFTKLSESMLLQQLYNYGIKPLKRKQAIKILEYIYNQTHPIMKEEFKESGNNLPRSKSTPAPPIITDGPSCSLSRQVHTFSSGHNEPTKVVQTADSKKFHDACGSELLRFSQTQAPSLCDDFEFYILQTNVTKKTPQPLVPFHIAWHNLICANPQLHESLLMYEPIDLQEIYMHFKQMGHRYDPKELKSFFDRRCIIFRYELPGSKPQTERHIRKKSIKKRK</sequence>
<feature type="compositionally biased region" description="Basic residues" evidence="8">
    <location>
        <begin position="1"/>
        <end position="10"/>
    </location>
</feature>
<feature type="region of interest" description="Disordered" evidence="8">
    <location>
        <begin position="42"/>
        <end position="100"/>
    </location>
</feature>
<dbReference type="AlphaFoldDB" id="B4MLD7"/>
<feature type="compositionally biased region" description="Low complexity" evidence="8">
    <location>
        <begin position="15"/>
        <end position="25"/>
    </location>
</feature>
<evidence type="ECO:0000256" key="5">
    <source>
        <dbReference type="ARBA" id="ARBA00023204"/>
    </source>
</evidence>
<feature type="compositionally biased region" description="Basic and acidic residues" evidence="8">
    <location>
        <begin position="383"/>
        <end position="397"/>
    </location>
</feature>
<dbReference type="InterPro" id="IPR018574">
    <property type="entry name" value="Structure-sp_endonuc_su_Slx4"/>
</dbReference>
<dbReference type="STRING" id="7260.B4MLD7"/>
<dbReference type="PANTHER" id="PTHR21541">
    <property type="entry name" value="BTB POZ DOMAIN CONTAINING 12"/>
    <property type="match status" value="1"/>
</dbReference>
<proteinExistence type="inferred from homology"/>
<dbReference type="EMBL" id="CH963847">
    <property type="protein sequence ID" value="EDW73395.2"/>
    <property type="molecule type" value="Genomic_DNA"/>
</dbReference>
<comment type="similarity">
    <text evidence="2">Belongs to the SLX4 family.</text>
</comment>
<comment type="subcellular location">
    <subcellularLocation>
        <location evidence="1">Nucleus</location>
    </subcellularLocation>
</comment>